<protein>
    <submittedName>
        <fullName evidence="2">Uncharacterized protein</fullName>
    </submittedName>
</protein>
<dbReference type="RefSeq" id="WP_184552016.1">
    <property type="nucleotide sequence ID" value="NZ_JACHKS010000001.1"/>
</dbReference>
<feature type="chain" id="PRO_5046500578" evidence="1">
    <location>
        <begin position="19"/>
        <end position="336"/>
    </location>
</feature>
<dbReference type="EMBL" id="JACHKS010000001">
    <property type="protein sequence ID" value="MBB6329142.1"/>
    <property type="molecule type" value="Genomic_DNA"/>
</dbReference>
<organism evidence="2 3">
    <name type="scientific">Chryseobacterium sediminis</name>
    <dbReference type="NCBI Taxonomy" id="1679494"/>
    <lineage>
        <taxon>Bacteria</taxon>
        <taxon>Pseudomonadati</taxon>
        <taxon>Bacteroidota</taxon>
        <taxon>Flavobacteriia</taxon>
        <taxon>Flavobacteriales</taxon>
        <taxon>Weeksellaceae</taxon>
        <taxon>Chryseobacterium group</taxon>
        <taxon>Chryseobacterium</taxon>
    </lineage>
</organism>
<sequence length="336" mass="35265">MKNLILSAALLSSMLTFSQVGVDTTNPQAKLHVDGAKDNPVTGVPTTTQQLNDFAVTSDGNVGIGITAPTAPLTFPRVTGRKISLYNTIITPPNDHQYNGFGMEVGSLINQASSTAGKFVWRAGTSSTTSNSLMLLTGTGNLGLGTINPANMLTVNGGKIQYTDGTEGDANILTSDANGVASWKPASLSRNYATLSATGVSVPSNATDLYTGTFVDIPAGKWQVSVAMLMSKGSGGLTFTAANESWWVRTSFSDSSTTLAISPDIISTSNKFSGLLPPVSPYNILNGAIIINNTSGATKRYYYYVQYISSSNATGNLAFFGSSAWGEDSIIYERVN</sequence>
<evidence type="ECO:0000256" key="1">
    <source>
        <dbReference type="SAM" id="SignalP"/>
    </source>
</evidence>
<feature type="signal peptide" evidence="1">
    <location>
        <begin position="1"/>
        <end position="18"/>
    </location>
</feature>
<keyword evidence="3" id="KW-1185">Reference proteome</keyword>
<accession>A0ABR6PTY8</accession>
<comment type="caution">
    <text evidence="2">The sequence shown here is derived from an EMBL/GenBank/DDBJ whole genome shotgun (WGS) entry which is preliminary data.</text>
</comment>
<reference evidence="2 3" key="1">
    <citation type="submission" date="2020-08" db="EMBL/GenBank/DDBJ databases">
        <title>Functional genomics of gut bacteria from endangered species of beetles.</title>
        <authorList>
            <person name="Carlos-Shanley C."/>
        </authorList>
    </citation>
    <scope>NUCLEOTIDE SEQUENCE [LARGE SCALE GENOMIC DNA]</scope>
    <source>
        <strain evidence="2 3">S00068</strain>
    </source>
</reference>
<keyword evidence="1" id="KW-0732">Signal</keyword>
<evidence type="ECO:0000313" key="2">
    <source>
        <dbReference type="EMBL" id="MBB6329142.1"/>
    </source>
</evidence>
<evidence type="ECO:0000313" key="3">
    <source>
        <dbReference type="Proteomes" id="UP000587367"/>
    </source>
</evidence>
<name>A0ABR6PTY8_9FLAO</name>
<dbReference type="Proteomes" id="UP000587367">
    <property type="component" value="Unassembled WGS sequence"/>
</dbReference>
<gene>
    <name evidence="2" type="ORF">HNP24_000092</name>
</gene>
<proteinExistence type="predicted"/>